<sequence>MRRYVVFALAVLFAYSVYSLLSPSLAVGGGLGALPLSSGMPVLISPANALSLRVSSPLLDYLLAFIYLLFAVLAWLAYQISLLLAHLLRLMPLPSLVNSTPATGVPPTSTTPPIGGGGGGAPSGTGNAPTAINVPIPLVLAAIAVLAVVALLAGARRRQISGAASAEAGGQAQPAEPLEPTKIAEAFRPAGPPEVSADLPPPVRPRLVRWPLADDVPPVWPLGRPLVVEPAYEGVDIAASGCASAPSTGALVLSSDKPCLGRVVARRGGEEEDLSVKFSDLHREIANSFHEAFKSAPGWMTAREIMAQLGAPPDVVEIFEKAAYSDLPLDYDEFAKFYRWLRGHEGRI</sequence>
<dbReference type="EMBL" id="CP002590">
    <property type="protein sequence ID" value="AEA13594.1"/>
    <property type="molecule type" value="Genomic_DNA"/>
</dbReference>
<dbReference type="OrthoDB" id="384501at2157"/>
<dbReference type="HOGENOM" id="CLU_796012_0_0_2"/>
<evidence type="ECO:0000313" key="3">
    <source>
        <dbReference type="EMBL" id="AEA13594.1"/>
    </source>
</evidence>
<keyword evidence="2" id="KW-0472">Membrane</keyword>
<reference evidence="3 4" key="1">
    <citation type="journal article" date="2011" name="J. Bacteriol.">
        <title>Complete genome sequence of the thermoacidophilic crenarchaeon Thermoproteus uzoniensis 768-20.</title>
        <authorList>
            <person name="Mardanov A.V."/>
            <person name="Gumerov V.M."/>
            <person name="Beletsky A.V."/>
            <person name="Prokofeva M.I."/>
            <person name="Bonch-Osmolovskaya E.A."/>
            <person name="Ravin N.V."/>
            <person name="Skryabin K.G."/>
        </authorList>
    </citation>
    <scope>NUCLEOTIDE SEQUENCE [LARGE SCALE GENOMIC DNA]</scope>
    <source>
        <strain evidence="3 4">768-20</strain>
    </source>
</reference>
<feature type="region of interest" description="Disordered" evidence="1">
    <location>
        <begin position="102"/>
        <end position="123"/>
    </location>
</feature>
<dbReference type="RefSeq" id="WP_013680929.1">
    <property type="nucleotide sequence ID" value="NC_015315.1"/>
</dbReference>
<reference key="2">
    <citation type="submission" date="2011-03" db="EMBL/GenBank/DDBJ databases">
        <title>Complete genome sequence of the thermoacidophilic crenarchaeon Thermoproteus uzoniensis 768-20.</title>
        <authorList>
            <person name="Mardanov A.V."/>
            <person name="Gumerov V.M."/>
            <person name="Beletsky A.V."/>
            <person name="Prokofeva M.I."/>
            <person name="Bonch-Osmolovskaya E.A."/>
            <person name="Ravin N.V."/>
            <person name="Skryabin K.G."/>
        </authorList>
    </citation>
    <scope>NUCLEOTIDE SEQUENCE</scope>
    <source>
        <strain>768-20</strain>
    </source>
</reference>
<protein>
    <recommendedName>
        <fullName evidence="5">DUF4129 domain-containing protein</fullName>
    </recommendedName>
</protein>
<gene>
    <name evidence="3" type="ordered locus">TUZN_2137</name>
</gene>
<dbReference type="eggNOG" id="arCOG07425">
    <property type="taxonomic scope" value="Archaea"/>
</dbReference>
<evidence type="ECO:0008006" key="5">
    <source>
        <dbReference type="Google" id="ProtNLM"/>
    </source>
</evidence>
<dbReference type="KEGG" id="tuz:TUZN_2137"/>
<feature type="transmembrane region" description="Helical" evidence="2">
    <location>
        <begin position="29"/>
        <end position="50"/>
    </location>
</feature>
<evidence type="ECO:0000313" key="4">
    <source>
        <dbReference type="Proteomes" id="UP000008138"/>
    </source>
</evidence>
<proteinExistence type="predicted"/>
<dbReference type="AlphaFoldDB" id="F2L5P8"/>
<feature type="compositionally biased region" description="Low complexity" evidence="1">
    <location>
        <begin position="102"/>
        <end position="113"/>
    </location>
</feature>
<feature type="transmembrane region" description="Helical" evidence="2">
    <location>
        <begin position="62"/>
        <end position="88"/>
    </location>
</feature>
<feature type="transmembrane region" description="Helical" evidence="2">
    <location>
        <begin position="134"/>
        <end position="155"/>
    </location>
</feature>
<keyword evidence="4" id="KW-1185">Reference proteome</keyword>
<organism evidence="3 4">
    <name type="scientific">Thermoproteus uzoniensis (strain 768-20)</name>
    <dbReference type="NCBI Taxonomy" id="999630"/>
    <lineage>
        <taxon>Archaea</taxon>
        <taxon>Thermoproteota</taxon>
        <taxon>Thermoprotei</taxon>
        <taxon>Thermoproteales</taxon>
        <taxon>Thermoproteaceae</taxon>
        <taxon>Thermoproteus</taxon>
    </lineage>
</organism>
<evidence type="ECO:0000256" key="1">
    <source>
        <dbReference type="SAM" id="MobiDB-lite"/>
    </source>
</evidence>
<evidence type="ECO:0000256" key="2">
    <source>
        <dbReference type="SAM" id="Phobius"/>
    </source>
</evidence>
<feature type="compositionally biased region" description="Gly residues" evidence="1">
    <location>
        <begin position="114"/>
        <end position="123"/>
    </location>
</feature>
<keyword evidence="2" id="KW-1133">Transmembrane helix</keyword>
<name>F2L5P8_THEU7</name>
<dbReference type="GeneID" id="10361647"/>
<accession>F2L5P8</accession>
<keyword evidence="2" id="KW-0812">Transmembrane</keyword>
<dbReference type="Proteomes" id="UP000008138">
    <property type="component" value="Chromosome"/>
</dbReference>
<dbReference type="STRING" id="999630.TUZN_2137"/>